<reference evidence="2" key="1">
    <citation type="submission" date="2017-02" db="UniProtKB">
        <authorList>
            <consortium name="WormBaseParasite"/>
        </authorList>
    </citation>
    <scope>IDENTIFICATION</scope>
</reference>
<accession>A0A0N5ASC8</accession>
<keyword evidence="1" id="KW-1185">Reference proteome</keyword>
<sequence length="161" mass="18603">MSSQGIQCQRRATCSQMYKVGHSPVSRSATFAIHNIRSISSRPDIYDKHGLEQLLAEDPPFNFQTEIPLPVFSKKTRRNVVPVENHKDDSGTIEYLNNAWKAFVTRDGAPDNSIVRFKPKKDERYKSTNFEDFIPFDVEKYHAERVLRAYNIDPKIVDRSV</sequence>
<evidence type="ECO:0000313" key="2">
    <source>
        <dbReference type="WBParaSite" id="SMUV_0000768701-mRNA-1"/>
    </source>
</evidence>
<dbReference type="WBParaSite" id="SMUV_0000768701-mRNA-1">
    <property type="protein sequence ID" value="SMUV_0000768701-mRNA-1"/>
    <property type="gene ID" value="SMUV_0000768701"/>
</dbReference>
<proteinExistence type="predicted"/>
<protein>
    <submittedName>
        <fullName evidence="2">Protein FYV4, mitochondrial</fullName>
    </submittedName>
</protein>
<evidence type="ECO:0000313" key="1">
    <source>
        <dbReference type="Proteomes" id="UP000046393"/>
    </source>
</evidence>
<name>A0A0N5ASC8_9BILA</name>
<dbReference type="Proteomes" id="UP000046393">
    <property type="component" value="Unplaced"/>
</dbReference>
<organism evidence="1 2">
    <name type="scientific">Syphacia muris</name>
    <dbReference type="NCBI Taxonomy" id="451379"/>
    <lineage>
        <taxon>Eukaryota</taxon>
        <taxon>Metazoa</taxon>
        <taxon>Ecdysozoa</taxon>
        <taxon>Nematoda</taxon>
        <taxon>Chromadorea</taxon>
        <taxon>Rhabditida</taxon>
        <taxon>Spirurina</taxon>
        <taxon>Oxyuridomorpha</taxon>
        <taxon>Oxyuroidea</taxon>
        <taxon>Oxyuridae</taxon>
        <taxon>Syphacia</taxon>
    </lineage>
</organism>
<dbReference type="AlphaFoldDB" id="A0A0N5ASC8"/>